<reference evidence="8 9" key="1">
    <citation type="submission" date="2023-04" db="EMBL/GenBank/DDBJ databases">
        <title>Bacteria Genome Submission.</title>
        <authorList>
            <person name="Isaac P."/>
        </authorList>
    </citation>
    <scope>NUCLEOTIDE SEQUENCE [LARGE SCALE GENOMIC DNA]</scope>
    <source>
        <strain evidence="8 9">SampleS7P1</strain>
    </source>
</reference>
<dbReference type="PANTHER" id="PTHR10434:SF64">
    <property type="entry name" value="1-ACYL-SN-GLYCEROL-3-PHOSPHATE ACYLTRANSFERASE-RELATED"/>
    <property type="match status" value="1"/>
</dbReference>
<evidence type="ECO:0000313" key="9">
    <source>
        <dbReference type="Proteomes" id="UP001239169"/>
    </source>
</evidence>
<evidence type="ECO:0000256" key="5">
    <source>
        <dbReference type="ARBA" id="ARBA00023315"/>
    </source>
</evidence>
<evidence type="ECO:0000256" key="4">
    <source>
        <dbReference type="ARBA" id="ARBA00023098"/>
    </source>
</evidence>
<evidence type="ECO:0000313" key="8">
    <source>
        <dbReference type="EMBL" id="WGX74918.1"/>
    </source>
</evidence>
<dbReference type="SMART" id="SM00563">
    <property type="entry name" value="PlsC"/>
    <property type="match status" value="1"/>
</dbReference>
<evidence type="ECO:0000256" key="6">
    <source>
        <dbReference type="SAM" id="Phobius"/>
    </source>
</evidence>
<keyword evidence="2" id="KW-0444">Lipid biosynthesis</keyword>
<protein>
    <submittedName>
        <fullName evidence="8">Lysophospholipid acyltransferase family protein</fullName>
    </submittedName>
</protein>
<dbReference type="InterPro" id="IPR002123">
    <property type="entry name" value="Plipid/glycerol_acylTrfase"/>
</dbReference>
<evidence type="ECO:0000259" key="7">
    <source>
        <dbReference type="SMART" id="SM00563"/>
    </source>
</evidence>
<feature type="transmembrane region" description="Helical" evidence="6">
    <location>
        <begin position="256"/>
        <end position="276"/>
    </location>
</feature>
<name>A0ABY8R1N1_PARBF</name>
<accession>A0ABY8R1N1</accession>
<sequence length="278" mass="32418">MFNYIKFAIFQIIGFLLSIFKLKKFLKFPDKFTMENKFSFLQKQAKNSLKLVNIDVRIIGEEKIPKEPVLFVVNHSSMLDSYILISSVDRPVGCVIADEPVWKNIPIVSKWAAIIKCVYINRHDNRQGLKSIIEASNNIINGQSMAIFPEGDLTWVKDDHSIISEFKSGALKIAYKAKCPIVPIVIKNSKETYHGYEPVGKIKSTNVEVEFLNPVYDHIENSKIKTIDLGESIRKDMIESILNFNFKYKKLYLNRYSFFIFNHFGFLIYRLLYYFFKH</sequence>
<keyword evidence="9" id="KW-1185">Reference proteome</keyword>
<keyword evidence="6" id="KW-0812">Transmembrane</keyword>
<keyword evidence="5 8" id="KW-0012">Acyltransferase</keyword>
<dbReference type="Pfam" id="PF01553">
    <property type="entry name" value="Acyltransferase"/>
    <property type="match status" value="1"/>
</dbReference>
<dbReference type="GO" id="GO:0016746">
    <property type="term" value="F:acyltransferase activity"/>
    <property type="evidence" value="ECO:0007669"/>
    <property type="project" value="UniProtKB-KW"/>
</dbReference>
<comment type="pathway">
    <text evidence="1">Lipid metabolism.</text>
</comment>
<keyword evidence="4" id="KW-0443">Lipid metabolism</keyword>
<dbReference type="EMBL" id="CP124685">
    <property type="protein sequence ID" value="WGX74918.1"/>
    <property type="molecule type" value="Genomic_DNA"/>
</dbReference>
<dbReference type="PANTHER" id="PTHR10434">
    <property type="entry name" value="1-ACYL-SN-GLYCEROL-3-PHOSPHATE ACYLTRANSFERASE"/>
    <property type="match status" value="1"/>
</dbReference>
<evidence type="ECO:0000256" key="1">
    <source>
        <dbReference type="ARBA" id="ARBA00005189"/>
    </source>
</evidence>
<keyword evidence="3" id="KW-0808">Transferase</keyword>
<organism evidence="8 9">
    <name type="scientific">Paraclostridium bifermentans</name>
    <name type="common">Clostridium bifermentans</name>
    <dbReference type="NCBI Taxonomy" id="1490"/>
    <lineage>
        <taxon>Bacteria</taxon>
        <taxon>Bacillati</taxon>
        <taxon>Bacillota</taxon>
        <taxon>Clostridia</taxon>
        <taxon>Peptostreptococcales</taxon>
        <taxon>Peptostreptococcaceae</taxon>
        <taxon>Paraclostridium</taxon>
    </lineage>
</organism>
<feature type="domain" description="Phospholipid/glycerol acyltransferase" evidence="7">
    <location>
        <begin position="69"/>
        <end position="189"/>
    </location>
</feature>
<dbReference type="CDD" id="cd07989">
    <property type="entry name" value="LPLAT_AGPAT-like"/>
    <property type="match status" value="1"/>
</dbReference>
<keyword evidence="6" id="KW-1133">Transmembrane helix</keyword>
<dbReference type="Proteomes" id="UP001239169">
    <property type="component" value="Chromosome"/>
</dbReference>
<evidence type="ECO:0000256" key="2">
    <source>
        <dbReference type="ARBA" id="ARBA00022516"/>
    </source>
</evidence>
<proteinExistence type="predicted"/>
<evidence type="ECO:0000256" key="3">
    <source>
        <dbReference type="ARBA" id="ARBA00022679"/>
    </source>
</evidence>
<dbReference type="SUPFAM" id="SSF69593">
    <property type="entry name" value="Glycerol-3-phosphate (1)-acyltransferase"/>
    <property type="match status" value="1"/>
</dbReference>
<keyword evidence="6" id="KW-0472">Membrane</keyword>
<gene>
    <name evidence="8" type="ORF">QJS64_12375</name>
</gene>